<dbReference type="CDD" id="cd07377">
    <property type="entry name" value="WHTH_GntR"/>
    <property type="match status" value="1"/>
</dbReference>
<protein>
    <submittedName>
        <fullName evidence="5">DNA-binding FadR family transcriptional regulator</fullName>
    </submittedName>
</protein>
<dbReference type="InterPro" id="IPR036390">
    <property type="entry name" value="WH_DNA-bd_sf"/>
</dbReference>
<dbReference type="SUPFAM" id="SSF48008">
    <property type="entry name" value="GntR ligand-binding domain-like"/>
    <property type="match status" value="1"/>
</dbReference>
<dbReference type="InterPro" id="IPR036388">
    <property type="entry name" value="WH-like_DNA-bd_sf"/>
</dbReference>
<keyword evidence="1" id="KW-0805">Transcription regulation</keyword>
<keyword evidence="3" id="KW-0804">Transcription</keyword>
<dbReference type="Pfam" id="PF00392">
    <property type="entry name" value="GntR"/>
    <property type="match status" value="1"/>
</dbReference>
<accession>A0ABT9P915</accession>
<sequence length="228" mass="25292">MSGNGPRPLEYERVAEELRQMIVAGDLRPGDRLPPEGELTARMRVSRGTLREALRVLSAQKLLTSSRGVNGGTFIAEPSPDDVADYLQTSLTLLSRSRLSVGQLLEVRSQLEVPAAELAARRRSDEDLRRLSERVAGDCGDEFHLVLLQAAGNPLIDMMARPVFSVLRERFAREQAGAGFWERVAAEHAEILQHVRERNGRAAGRVMRAHLSGLRETYTRIDATRLGS</sequence>
<feature type="domain" description="HTH gntR-type" evidence="4">
    <location>
        <begin position="8"/>
        <end position="78"/>
    </location>
</feature>
<dbReference type="PANTHER" id="PTHR43537">
    <property type="entry name" value="TRANSCRIPTIONAL REGULATOR, GNTR FAMILY"/>
    <property type="match status" value="1"/>
</dbReference>
<dbReference type="InterPro" id="IPR011711">
    <property type="entry name" value="GntR_C"/>
</dbReference>
<dbReference type="SUPFAM" id="SSF46785">
    <property type="entry name" value="Winged helix' DNA-binding domain"/>
    <property type="match status" value="1"/>
</dbReference>
<dbReference type="SMART" id="SM00895">
    <property type="entry name" value="FCD"/>
    <property type="match status" value="1"/>
</dbReference>
<dbReference type="PANTHER" id="PTHR43537:SF5">
    <property type="entry name" value="UXU OPERON TRANSCRIPTIONAL REGULATOR"/>
    <property type="match status" value="1"/>
</dbReference>
<dbReference type="Gene3D" id="1.20.120.530">
    <property type="entry name" value="GntR ligand-binding domain-like"/>
    <property type="match status" value="1"/>
</dbReference>
<organism evidence="5 6">
    <name type="scientific">Kineosporia succinea</name>
    <dbReference type="NCBI Taxonomy" id="84632"/>
    <lineage>
        <taxon>Bacteria</taxon>
        <taxon>Bacillati</taxon>
        <taxon>Actinomycetota</taxon>
        <taxon>Actinomycetes</taxon>
        <taxon>Kineosporiales</taxon>
        <taxon>Kineosporiaceae</taxon>
        <taxon>Kineosporia</taxon>
    </lineage>
</organism>
<reference evidence="5 6" key="1">
    <citation type="submission" date="2023-07" db="EMBL/GenBank/DDBJ databases">
        <title>Sequencing the genomes of 1000 actinobacteria strains.</title>
        <authorList>
            <person name="Klenk H.-P."/>
        </authorList>
    </citation>
    <scope>NUCLEOTIDE SEQUENCE [LARGE SCALE GENOMIC DNA]</scope>
    <source>
        <strain evidence="5 6">DSM 44388</strain>
    </source>
</reference>
<evidence type="ECO:0000313" key="6">
    <source>
        <dbReference type="Proteomes" id="UP001235712"/>
    </source>
</evidence>
<dbReference type="EMBL" id="JAUSQZ010000001">
    <property type="protein sequence ID" value="MDP9829192.1"/>
    <property type="molecule type" value="Genomic_DNA"/>
</dbReference>
<gene>
    <name evidence="5" type="ORF">J2S57_004941</name>
</gene>
<dbReference type="InterPro" id="IPR000524">
    <property type="entry name" value="Tscrpt_reg_HTH_GntR"/>
</dbReference>
<dbReference type="SMART" id="SM00345">
    <property type="entry name" value="HTH_GNTR"/>
    <property type="match status" value="1"/>
</dbReference>
<keyword evidence="6" id="KW-1185">Reference proteome</keyword>
<evidence type="ECO:0000256" key="2">
    <source>
        <dbReference type="ARBA" id="ARBA00023125"/>
    </source>
</evidence>
<dbReference type="Gene3D" id="1.10.10.10">
    <property type="entry name" value="Winged helix-like DNA-binding domain superfamily/Winged helix DNA-binding domain"/>
    <property type="match status" value="1"/>
</dbReference>
<dbReference type="Proteomes" id="UP001235712">
    <property type="component" value="Unassembled WGS sequence"/>
</dbReference>
<dbReference type="GO" id="GO:0003677">
    <property type="term" value="F:DNA binding"/>
    <property type="evidence" value="ECO:0007669"/>
    <property type="project" value="UniProtKB-KW"/>
</dbReference>
<evidence type="ECO:0000256" key="3">
    <source>
        <dbReference type="ARBA" id="ARBA00023163"/>
    </source>
</evidence>
<dbReference type="PRINTS" id="PR00035">
    <property type="entry name" value="HTHGNTR"/>
</dbReference>
<proteinExistence type="predicted"/>
<comment type="caution">
    <text evidence="5">The sequence shown here is derived from an EMBL/GenBank/DDBJ whole genome shotgun (WGS) entry which is preliminary data.</text>
</comment>
<evidence type="ECO:0000313" key="5">
    <source>
        <dbReference type="EMBL" id="MDP9829192.1"/>
    </source>
</evidence>
<keyword evidence="2 5" id="KW-0238">DNA-binding</keyword>
<dbReference type="PROSITE" id="PS50949">
    <property type="entry name" value="HTH_GNTR"/>
    <property type="match status" value="1"/>
</dbReference>
<dbReference type="RefSeq" id="WP_307247153.1">
    <property type="nucleotide sequence ID" value="NZ_JAUSQZ010000001.1"/>
</dbReference>
<dbReference type="InterPro" id="IPR008920">
    <property type="entry name" value="TF_FadR/GntR_C"/>
</dbReference>
<dbReference type="Pfam" id="PF07729">
    <property type="entry name" value="FCD"/>
    <property type="match status" value="1"/>
</dbReference>
<evidence type="ECO:0000256" key="1">
    <source>
        <dbReference type="ARBA" id="ARBA00023015"/>
    </source>
</evidence>
<evidence type="ECO:0000259" key="4">
    <source>
        <dbReference type="PROSITE" id="PS50949"/>
    </source>
</evidence>
<name>A0ABT9P915_9ACTN</name>